<dbReference type="Proteomes" id="UP001501444">
    <property type="component" value="Unassembled WGS sequence"/>
</dbReference>
<dbReference type="EMBL" id="BAAARV010000066">
    <property type="protein sequence ID" value="GAA2367263.1"/>
    <property type="molecule type" value="Genomic_DNA"/>
</dbReference>
<accession>A0ABP5U2P8</accession>
<sequence length="289" mass="30628">MSIRGVVRELLVRCVDTWAPGNLHTPHGATFLYASGRGIDVAAAEAVVRAFAEFGDRLRGRLTLLFVAPGSEALGSRVEGLRRELRMPPEMGVHVVGNGNVGAVLKAAGAGSGPVLAVIDETVEMSFTAAVVLLTAPAGDWATQRERLRRAGLELTAGVELVDGEDELLVGFGTRSGKSLEAFKAELWALDEYAGVRYRDPSDPEGHLMDISLEPNPGALRREILQRLRGGAMTVTELKRFALTDTVYRAVDAQKVVTALLHAGSVTRSPEGGRLGGDVVIRIAAANGG</sequence>
<evidence type="ECO:0000313" key="2">
    <source>
        <dbReference type="Proteomes" id="UP001501444"/>
    </source>
</evidence>
<name>A0ABP5U2P8_9ACTN</name>
<dbReference type="RefSeq" id="WP_344616534.1">
    <property type="nucleotide sequence ID" value="NZ_BAAARV010000066.1"/>
</dbReference>
<reference evidence="2" key="1">
    <citation type="journal article" date="2019" name="Int. J. Syst. Evol. Microbiol.">
        <title>The Global Catalogue of Microorganisms (GCM) 10K type strain sequencing project: providing services to taxonomists for standard genome sequencing and annotation.</title>
        <authorList>
            <consortium name="The Broad Institute Genomics Platform"/>
            <consortium name="The Broad Institute Genome Sequencing Center for Infectious Disease"/>
            <person name="Wu L."/>
            <person name="Ma J."/>
        </authorList>
    </citation>
    <scope>NUCLEOTIDE SEQUENCE [LARGE SCALE GENOMIC DNA]</scope>
    <source>
        <strain evidence="2">JCM 3272</strain>
    </source>
</reference>
<organism evidence="1 2">
    <name type="scientific">Dactylosporangium salmoneum</name>
    <dbReference type="NCBI Taxonomy" id="53361"/>
    <lineage>
        <taxon>Bacteria</taxon>
        <taxon>Bacillati</taxon>
        <taxon>Actinomycetota</taxon>
        <taxon>Actinomycetes</taxon>
        <taxon>Micromonosporales</taxon>
        <taxon>Micromonosporaceae</taxon>
        <taxon>Dactylosporangium</taxon>
    </lineage>
</organism>
<gene>
    <name evidence="1" type="ORF">GCM10010170_066530</name>
</gene>
<proteinExistence type="predicted"/>
<evidence type="ECO:0000313" key="1">
    <source>
        <dbReference type="EMBL" id="GAA2367263.1"/>
    </source>
</evidence>
<keyword evidence="2" id="KW-1185">Reference proteome</keyword>
<comment type="caution">
    <text evidence="1">The sequence shown here is derived from an EMBL/GenBank/DDBJ whole genome shotgun (WGS) entry which is preliminary data.</text>
</comment>
<protein>
    <submittedName>
        <fullName evidence="1">Uncharacterized protein</fullName>
    </submittedName>
</protein>